<dbReference type="PANTHER" id="PTHR13887">
    <property type="entry name" value="GLUTATHIONE S-TRANSFERASE KAPPA"/>
    <property type="match status" value="1"/>
</dbReference>
<dbReference type="AlphaFoldDB" id="A0A1F7XV87"/>
<organism evidence="8 9">
    <name type="scientific">Candidatus Woesebacteria bacterium RIFCSPHIGHO2_01_FULL_37_10</name>
    <dbReference type="NCBI Taxonomy" id="1802489"/>
    <lineage>
        <taxon>Bacteria</taxon>
        <taxon>Candidatus Woeseibacteriota</taxon>
    </lineage>
</organism>
<gene>
    <name evidence="8" type="ORF">A2685_01525</name>
</gene>
<reference evidence="8 9" key="1">
    <citation type="journal article" date="2016" name="Nat. Commun.">
        <title>Thousands of microbial genomes shed light on interconnected biogeochemical processes in an aquifer system.</title>
        <authorList>
            <person name="Anantharaman K."/>
            <person name="Brown C.T."/>
            <person name="Hug L.A."/>
            <person name="Sharon I."/>
            <person name="Castelle C.J."/>
            <person name="Probst A.J."/>
            <person name="Thomas B.C."/>
            <person name="Singh A."/>
            <person name="Wilkins M.J."/>
            <person name="Karaoz U."/>
            <person name="Brodie E.L."/>
            <person name="Williams K.H."/>
            <person name="Hubbard S.S."/>
            <person name="Banfield J.F."/>
        </authorList>
    </citation>
    <scope>NUCLEOTIDE SEQUENCE [LARGE SCALE GENOMIC DNA]</scope>
</reference>
<keyword evidence="6" id="KW-1133">Transmembrane helix</keyword>
<protein>
    <recommendedName>
        <fullName evidence="7">Thioredoxin domain-containing protein</fullName>
    </recommendedName>
</protein>
<evidence type="ECO:0000256" key="4">
    <source>
        <dbReference type="ARBA" id="ARBA00023157"/>
    </source>
</evidence>
<evidence type="ECO:0000313" key="8">
    <source>
        <dbReference type="EMBL" id="OGM18957.1"/>
    </source>
</evidence>
<keyword evidence="2" id="KW-0732">Signal</keyword>
<evidence type="ECO:0000259" key="7">
    <source>
        <dbReference type="PROSITE" id="PS51352"/>
    </source>
</evidence>
<dbReference type="PANTHER" id="PTHR13887:SF14">
    <property type="entry name" value="DISULFIDE BOND FORMATION PROTEIN D"/>
    <property type="match status" value="1"/>
</dbReference>
<keyword evidence="3" id="KW-0560">Oxidoreductase</keyword>
<comment type="similarity">
    <text evidence="1">Belongs to the thioredoxin family. DsbA subfamily.</text>
</comment>
<proteinExistence type="inferred from homology"/>
<dbReference type="EMBL" id="MGGB01000027">
    <property type="protein sequence ID" value="OGM18957.1"/>
    <property type="molecule type" value="Genomic_DNA"/>
</dbReference>
<dbReference type="Pfam" id="PF13462">
    <property type="entry name" value="Thioredoxin_4"/>
    <property type="match status" value="1"/>
</dbReference>
<comment type="caution">
    <text evidence="8">The sequence shown here is derived from an EMBL/GenBank/DDBJ whole genome shotgun (WGS) entry which is preliminary data.</text>
</comment>
<sequence>MSDMVKSSKDNLFEKLIPVLLLVSIVLAFVVGVLWQKVSSLEGGGGTKVAAGTAGSGDTATDTNAQAPVAPELGKVSEDQASKLPKVTSEDHVRGSKNAKVFLIEYSDFQCPFCSSYHPTAQKIVDEYKDVAWVYRHYPLDQIHPKARSAALGSECIAASKGNDAFWEFADEIFGNQETALADLSKIAVDLGVGKEAYEKCVEDKKYEDRVNKDFEGGSAAGVAGTPGSFLLNQKGDVWFIPGAYPYEQIKPLIDEALKS</sequence>
<keyword evidence="6" id="KW-0472">Membrane</keyword>
<evidence type="ECO:0000256" key="1">
    <source>
        <dbReference type="ARBA" id="ARBA00005791"/>
    </source>
</evidence>
<evidence type="ECO:0000313" key="9">
    <source>
        <dbReference type="Proteomes" id="UP000178446"/>
    </source>
</evidence>
<keyword evidence="6" id="KW-0812">Transmembrane</keyword>
<dbReference type="SUPFAM" id="SSF52833">
    <property type="entry name" value="Thioredoxin-like"/>
    <property type="match status" value="1"/>
</dbReference>
<dbReference type="InterPro" id="IPR013766">
    <property type="entry name" value="Thioredoxin_domain"/>
</dbReference>
<keyword evidence="5" id="KW-0676">Redox-active center</keyword>
<dbReference type="Gene3D" id="3.40.30.10">
    <property type="entry name" value="Glutaredoxin"/>
    <property type="match status" value="1"/>
</dbReference>
<feature type="domain" description="Thioredoxin" evidence="7">
    <location>
        <begin position="49"/>
        <end position="259"/>
    </location>
</feature>
<evidence type="ECO:0000256" key="2">
    <source>
        <dbReference type="ARBA" id="ARBA00022729"/>
    </source>
</evidence>
<dbReference type="GO" id="GO:0016491">
    <property type="term" value="F:oxidoreductase activity"/>
    <property type="evidence" value="ECO:0007669"/>
    <property type="project" value="UniProtKB-KW"/>
</dbReference>
<dbReference type="PROSITE" id="PS51352">
    <property type="entry name" value="THIOREDOXIN_2"/>
    <property type="match status" value="1"/>
</dbReference>
<evidence type="ECO:0000256" key="5">
    <source>
        <dbReference type="ARBA" id="ARBA00023284"/>
    </source>
</evidence>
<dbReference type="Proteomes" id="UP000178446">
    <property type="component" value="Unassembled WGS sequence"/>
</dbReference>
<keyword evidence="4" id="KW-1015">Disulfide bond</keyword>
<evidence type="ECO:0000256" key="6">
    <source>
        <dbReference type="SAM" id="Phobius"/>
    </source>
</evidence>
<accession>A0A1F7XV87</accession>
<name>A0A1F7XV87_9BACT</name>
<dbReference type="InterPro" id="IPR012336">
    <property type="entry name" value="Thioredoxin-like_fold"/>
</dbReference>
<evidence type="ECO:0000256" key="3">
    <source>
        <dbReference type="ARBA" id="ARBA00023002"/>
    </source>
</evidence>
<dbReference type="InterPro" id="IPR036249">
    <property type="entry name" value="Thioredoxin-like_sf"/>
</dbReference>
<feature type="transmembrane region" description="Helical" evidence="6">
    <location>
        <begin position="12"/>
        <end position="35"/>
    </location>
</feature>